<dbReference type="AlphaFoldDB" id="A0A8T2TX25"/>
<dbReference type="OMA" id="KNILHRR"/>
<gene>
    <name evidence="2" type="ORF">KP509_10G085200</name>
</gene>
<dbReference type="Gene3D" id="3.40.50.300">
    <property type="entry name" value="P-loop containing nucleotide triphosphate hydrolases"/>
    <property type="match status" value="1"/>
</dbReference>
<dbReference type="PANTHER" id="PTHR47979">
    <property type="entry name" value="DRAB11-RELATED"/>
    <property type="match status" value="1"/>
</dbReference>
<evidence type="ECO:0000313" key="2">
    <source>
        <dbReference type="EMBL" id="KAH7428291.1"/>
    </source>
</evidence>
<dbReference type="Pfam" id="PF08477">
    <property type="entry name" value="Roc"/>
    <property type="match status" value="1"/>
</dbReference>
<dbReference type="EMBL" id="CM035415">
    <property type="protein sequence ID" value="KAH7428291.1"/>
    <property type="molecule type" value="Genomic_DNA"/>
</dbReference>
<dbReference type="PRINTS" id="PR00449">
    <property type="entry name" value="RASTRNSFRMNG"/>
</dbReference>
<accession>A0A8T2TX25</accession>
<keyword evidence="3" id="KW-1185">Reference proteome</keyword>
<organism evidence="2 3">
    <name type="scientific">Ceratopteris richardii</name>
    <name type="common">Triangle waterfern</name>
    <dbReference type="NCBI Taxonomy" id="49495"/>
    <lineage>
        <taxon>Eukaryota</taxon>
        <taxon>Viridiplantae</taxon>
        <taxon>Streptophyta</taxon>
        <taxon>Embryophyta</taxon>
        <taxon>Tracheophyta</taxon>
        <taxon>Polypodiopsida</taxon>
        <taxon>Polypodiidae</taxon>
        <taxon>Polypodiales</taxon>
        <taxon>Pteridineae</taxon>
        <taxon>Pteridaceae</taxon>
        <taxon>Parkerioideae</taxon>
        <taxon>Ceratopteris</taxon>
    </lineage>
</organism>
<sequence>MASRPEFHHLFKLILIGDSRFGKSSLLFPFISHKIDDVFPTIGVDFKLNLMMLKAKKEAQGLIPLYDVTRHDTFTNLSDIRLKEVEMLSTNPDRIKMLMGKNAKTRLNVEKCLEELVLKTILDTPSLLYDTIYTRKNILHRRLQSENSQESNSCC</sequence>
<dbReference type="OrthoDB" id="9989112at2759"/>
<keyword evidence="1" id="KW-0150">Chloroplast</keyword>
<evidence type="ECO:0000256" key="1">
    <source>
        <dbReference type="ARBA" id="ARBA00022528"/>
    </source>
</evidence>
<evidence type="ECO:0000313" key="3">
    <source>
        <dbReference type="Proteomes" id="UP000825935"/>
    </source>
</evidence>
<keyword evidence="1" id="KW-0934">Plastid</keyword>
<reference evidence="2" key="1">
    <citation type="submission" date="2021-08" db="EMBL/GenBank/DDBJ databases">
        <title>WGS assembly of Ceratopteris richardii.</title>
        <authorList>
            <person name="Marchant D.B."/>
            <person name="Chen G."/>
            <person name="Jenkins J."/>
            <person name="Shu S."/>
            <person name="Leebens-Mack J."/>
            <person name="Grimwood J."/>
            <person name="Schmutz J."/>
            <person name="Soltis P."/>
            <person name="Soltis D."/>
            <person name="Chen Z.-H."/>
        </authorList>
    </citation>
    <scope>NUCLEOTIDE SEQUENCE</scope>
    <source>
        <strain evidence="2">Whitten #5841</strain>
        <tissue evidence="2">Leaf</tissue>
    </source>
</reference>
<dbReference type="InterPro" id="IPR050209">
    <property type="entry name" value="Rab_GTPases_membrane_traffic"/>
</dbReference>
<name>A0A8T2TX25_CERRI</name>
<dbReference type="SUPFAM" id="SSF52540">
    <property type="entry name" value="P-loop containing nucleoside triphosphate hydrolases"/>
    <property type="match status" value="1"/>
</dbReference>
<proteinExistence type="predicted"/>
<dbReference type="InterPro" id="IPR027417">
    <property type="entry name" value="P-loop_NTPase"/>
</dbReference>
<dbReference type="SMART" id="SM00175">
    <property type="entry name" value="RAB"/>
    <property type="match status" value="1"/>
</dbReference>
<protein>
    <submittedName>
        <fullName evidence="2">Uncharacterized protein</fullName>
    </submittedName>
</protein>
<dbReference type="Proteomes" id="UP000825935">
    <property type="component" value="Chromosome 10"/>
</dbReference>
<comment type="caution">
    <text evidence="2">The sequence shown here is derived from an EMBL/GenBank/DDBJ whole genome shotgun (WGS) entry which is preliminary data.</text>
</comment>